<evidence type="ECO:0000313" key="2">
    <source>
        <dbReference type="Proteomes" id="UP000054928"/>
    </source>
</evidence>
<sequence>MFVLLPSQYYSCAWKDKGCTPTNARKLELGCLQCSTSLLCSERFVLKEWNEVSATDLV</sequence>
<dbReference type="EMBL" id="CCYD01002371">
    <property type="protein sequence ID" value="CEG47090.1"/>
    <property type="molecule type" value="Genomic_DNA"/>
</dbReference>
<dbReference type="RefSeq" id="XP_024583459.1">
    <property type="nucleotide sequence ID" value="XM_024718019.1"/>
</dbReference>
<proteinExistence type="predicted"/>
<keyword evidence="2" id="KW-1185">Reference proteome</keyword>
<name>A0A0P1AZH2_PLAHL</name>
<accession>A0A0P1AZH2</accession>
<evidence type="ECO:0000313" key="1">
    <source>
        <dbReference type="EMBL" id="CEG47090.1"/>
    </source>
</evidence>
<protein>
    <submittedName>
        <fullName evidence="1">Uncharacterized protein</fullName>
    </submittedName>
</protein>
<organism evidence="1 2">
    <name type="scientific">Plasmopara halstedii</name>
    <name type="common">Downy mildew of sunflower</name>
    <dbReference type="NCBI Taxonomy" id="4781"/>
    <lineage>
        <taxon>Eukaryota</taxon>
        <taxon>Sar</taxon>
        <taxon>Stramenopiles</taxon>
        <taxon>Oomycota</taxon>
        <taxon>Peronosporomycetes</taxon>
        <taxon>Peronosporales</taxon>
        <taxon>Peronosporaceae</taxon>
        <taxon>Plasmopara</taxon>
    </lineage>
</organism>
<dbReference type="Proteomes" id="UP000054928">
    <property type="component" value="Unassembled WGS sequence"/>
</dbReference>
<dbReference type="AlphaFoldDB" id="A0A0P1AZH2"/>
<reference evidence="2" key="1">
    <citation type="submission" date="2014-09" db="EMBL/GenBank/DDBJ databases">
        <authorList>
            <person name="Sharma Rahul"/>
            <person name="Thines Marco"/>
        </authorList>
    </citation>
    <scope>NUCLEOTIDE SEQUENCE [LARGE SCALE GENOMIC DNA]</scope>
</reference>
<dbReference type="GeneID" id="36398800"/>